<proteinExistence type="predicted"/>
<organism evidence="3 4">
    <name type="scientific">Paracoccus simplex</name>
    <dbReference type="NCBI Taxonomy" id="2086346"/>
    <lineage>
        <taxon>Bacteria</taxon>
        <taxon>Pseudomonadati</taxon>
        <taxon>Pseudomonadota</taxon>
        <taxon>Alphaproteobacteria</taxon>
        <taxon>Rhodobacterales</taxon>
        <taxon>Paracoccaceae</taxon>
        <taxon>Paracoccus</taxon>
    </lineage>
</organism>
<accession>A0ABV7S339</accession>
<evidence type="ECO:0000313" key="4">
    <source>
        <dbReference type="Proteomes" id="UP001595596"/>
    </source>
</evidence>
<feature type="domain" description="DUF1468" evidence="2">
    <location>
        <begin position="17"/>
        <end position="149"/>
    </location>
</feature>
<reference evidence="4" key="1">
    <citation type="journal article" date="2019" name="Int. J. Syst. Evol. Microbiol.">
        <title>The Global Catalogue of Microorganisms (GCM) 10K type strain sequencing project: providing services to taxonomists for standard genome sequencing and annotation.</title>
        <authorList>
            <consortium name="The Broad Institute Genomics Platform"/>
            <consortium name="The Broad Institute Genome Sequencing Center for Infectious Disease"/>
            <person name="Wu L."/>
            <person name="Ma J."/>
        </authorList>
    </citation>
    <scope>NUCLEOTIDE SEQUENCE [LARGE SCALE GENOMIC DNA]</scope>
    <source>
        <strain evidence="4">VKM B-3226</strain>
    </source>
</reference>
<dbReference type="Proteomes" id="UP001595596">
    <property type="component" value="Unassembled WGS sequence"/>
</dbReference>
<name>A0ABV7S339_9RHOB</name>
<gene>
    <name evidence="3" type="ORF">ACFOMP_12080</name>
</gene>
<feature type="transmembrane region" description="Helical" evidence="1">
    <location>
        <begin position="122"/>
        <end position="144"/>
    </location>
</feature>
<dbReference type="RefSeq" id="WP_289896775.1">
    <property type="nucleotide sequence ID" value="NZ_JBHRXE010000033.1"/>
</dbReference>
<keyword evidence="1" id="KW-0812">Transmembrane</keyword>
<dbReference type="Pfam" id="PF07331">
    <property type="entry name" value="TctB"/>
    <property type="match status" value="1"/>
</dbReference>
<keyword evidence="1" id="KW-1133">Transmembrane helix</keyword>
<keyword evidence="1" id="KW-0472">Membrane</keyword>
<dbReference type="InterPro" id="IPR009936">
    <property type="entry name" value="DUF1468"/>
</dbReference>
<evidence type="ECO:0000256" key="1">
    <source>
        <dbReference type="SAM" id="Phobius"/>
    </source>
</evidence>
<evidence type="ECO:0000313" key="3">
    <source>
        <dbReference type="EMBL" id="MFC3570192.1"/>
    </source>
</evidence>
<comment type="caution">
    <text evidence="3">The sequence shown here is derived from an EMBL/GenBank/DDBJ whole genome shotgun (WGS) entry which is preliminary data.</text>
</comment>
<protein>
    <submittedName>
        <fullName evidence="3">Tripartite tricarboxylate transporter TctB family protein</fullName>
    </submittedName>
</protein>
<evidence type="ECO:0000259" key="2">
    <source>
        <dbReference type="Pfam" id="PF07331"/>
    </source>
</evidence>
<feature type="transmembrane region" description="Helical" evidence="1">
    <location>
        <begin position="15"/>
        <end position="35"/>
    </location>
</feature>
<sequence>MAGPSVPDKGDKPDLLTAAIFVGLGALGLVMGWGLDPGSLAQMGPGFLPRVVCILLIAVGLGVGIPALRRPAQAIESVRLRPVLVITLAIVVFAYAATHLGFVLASLWLIVAGSLADPGGKWTHTLLLAVGLTVFGALVFVYGLGVQVPLWPV</sequence>
<feature type="transmembrane region" description="Helical" evidence="1">
    <location>
        <begin position="80"/>
        <end position="110"/>
    </location>
</feature>
<feature type="transmembrane region" description="Helical" evidence="1">
    <location>
        <begin position="47"/>
        <end position="68"/>
    </location>
</feature>
<dbReference type="EMBL" id="JBHRXE010000033">
    <property type="protein sequence ID" value="MFC3570192.1"/>
    <property type="molecule type" value="Genomic_DNA"/>
</dbReference>
<keyword evidence="4" id="KW-1185">Reference proteome</keyword>